<dbReference type="AlphaFoldDB" id="A0A4R5U4A3"/>
<dbReference type="GO" id="GO:0003824">
    <property type="term" value="F:catalytic activity"/>
    <property type="evidence" value="ECO:0007669"/>
    <property type="project" value="InterPro"/>
</dbReference>
<comment type="caution">
    <text evidence="1">Lacks conserved residue(s) required for the propagation of feature annotation.</text>
</comment>
<dbReference type="EMBL" id="SMTF01000001">
    <property type="protein sequence ID" value="TDK28464.1"/>
    <property type="molecule type" value="Genomic_DNA"/>
</dbReference>
<dbReference type="Proteomes" id="UP000294796">
    <property type="component" value="Unassembled WGS sequence"/>
</dbReference>
<gene>
    <name evidence="3" type="ORF">E2F46_00800</name>
</gene>
<evidence type="ECO:0000256" key="1">
    <source>
        <dbReference type="PROSITE-ProRule" id="PRU00464"/>
    </source>
</evidence>
<dbReference type="RefSeq" id="WP_133320286.1">
    <property type="nucleotide sequence ID" value="NZ_SMTF01000001.1"/>
</dbReference>
<feature type="domain" description="HIT" evidence="2">
    <location>
        <begin position="43"/>
        <end position="112"/>
    </location>
</feature>
<comment type="caution">
    <text evidence="3">The sequence shown here is derived from an EMBL/GenBank/DDBJ whole genome shotgun (WGS) entry which is preliminary data.</text>
</comment>
<dbReference type="SUPFAM" id="SSF54197">
    <property type="entry name" value="HIT-like"/>
    <property type="match status" value="1"/>
</dbReference>
<dbReference type="Gene3D" id="3.30.428.10">
    <property type="entry name" value="HIT-like"/>
    <property type="match status" value="1"/>
</dbReference>
<evidence type="ECO:0000313" key="4">
    <source>
        <dbReference type="Proteomes" id="UP000294796"/>
    </source>
</evidence>
<keyword evidence="4" id="KW-1185">Reference proteome</keyword>
<sequence>MGRHAQAPTRYELHPQLAADTHPLATLALCEVRLMDDANYPWLVLVPTIAGARELIDLDAGQRRQLTDEIDQAARLLRDAFQPYKLNVAALGNLVPQLHVHVIARFENDPAWPAPVWGRVAARPYPPELLIERVQVLREGFLSAP</sequence>
<evidence type="ECO:0000313" key="3">
    <source>
        <dbReference type="EMBL" id="TDK28464.1"/>
    </source>
</evidence>
<dbReference type="InterPro" id="IPR011146">
    <property type="entry name" value="HIT-like"/>
</dbReference>
<evidence type="ECO:0000259" key="2">
    <source>
        <dbReference type="PROSITE" id="PS51084"/>
    </source>
</evidence>
<dbReference type="PIRSF" id="PIRSF000714">
    <property type="entry name" value="HIT"/>
    <property type="match status" value="1"/>
</dbReference>
<dbReference type="PROSITE" id="PS51084">
    <property type="entry name" value="HIT_2"/>
    <property type="match status" value="1"/>
</dbReference>
<dbReference type="InterPro" id="IPR036265">
    <property type="entry name" value="HIT-like_sf"/>
</dbReference>
<dbReference type="OrthoDB" id="9799145at2"/>
<dbReference type="Pfam" id="PF01230">
    <property type="entry name" value="HIT"/>
    <property type="match status" value="1"/>
</dbReference>
<dbReference type="InterPro" id="IPR026026">
    <property type="entry name" value="HIT_Hint"/>
</dbReference>
<name>A0A4R5U4A3_9GAMM</name>
<accession>A0A4R5U4A3</accession>
<reference evidence="3 4" key="1">
    <citation type="submission" date="2019-03" db="EMBL/GenBank/DDBJ databases">
        <title>Luteimonas zhaokaii sp.nov., isolated from the rectal contents of Plateau pika in Yushu, Qinghai Province, China.</title>
        <authorList>
            <person name="Zhang G."/>
        </authorList>
    </citation>
    <scope>NUCLEOTIDE SEQUENCE [LARGE SCALE GENOMIC DNA]</scope>
    <source>
        <strain evidence="3 4">B9</strain>
    </source>
</reference>
<protein>
    <submittedName>
        <fullName evidence="3">HIT domain-containing protein</fullName>
    </submittedName>
</protein>
<proteinExistence type="predicted"/>
<organism evidence="3 4">
    <name type="scientific">Luteimonas aestuarii</name>
    <dbReference type="NCBI Taxonomy" id="453837"/>
    <lineage>
        <taxon>Bacteria</taxon>
        <taxon>Pseudomonadati</taxon>
        <taxon>Pseudomonadota</taxon>
        <taxon>Gammaproteobacteria</taxon>
        <taxon>Lysobacterales</taxon>
        <taxon>Lysobacteraceae</taxon>
        <taxon>Luteimonas</taxon>
    </lineage>
</organism>